<comment type="caution">
    <text evidence="2">The sequence shown here is derived from an EMBL/GenBank/DDBJ whole genome shotgun (WGS) entry which is preliminary data.</text>
</comment>
<dbReference type="EMBL" id="JAELXN010000065">
    <property type="protein sequence ID" value="MBJ6597524.1"/>
    <property type="molecule type" value="Genomic_DNA"/>
</dbReference>
<gene>
    <name evidence="2" type="ORF">JGT27_17670</name>
</gene>
<evidence type="ECO:0000313" key="2">
    <source>
        <dbReference type="EMBL" id="MBJ6597524.1"/>
    </source>
</evidence>
<dbReference type="RefSeq" id="WP_199028968.1">
    <property type="nucleotide sequence ID" value="NZ_JAELXN010000065.1"/>
</dbReference>
<dbReference type="Pfam" id="PF25670">
    <property type="entry name" value="Phage_tail_C_2"/>
    <property type="match status" value="1"/>
</dbReference>
<sequence length="443" mass="45853">MIYTTGTIAISGNTLTGTGTNFTAAGTLIRNGCTVIALTSPPQVFQITAIGGATSLTVTPAANPAIPAGTKYSILLSDSLSVDGLAQDIAETFTMYQRYMSGFADVMNGTTDVTITINGAAVTVPGQKSLAKKGANNDITSLSGLTTALSISQGGTGDKTAAGARTNLGLGNVATKNTGEGDNDVLAPGAFGVGAKNLPVISDLWDKSKGTRFCNVTPATSGGPGMYGSGIRLSDRNIGSGSTPVAQQSFAALILSGKIIQFMSMSDGNDSGWMQIYHTGNTTRTSDGTLKAASPIVQLFGDGSCQLNDESEGCTVTRQAIGEYLIEGCVGLNADAAWGGIDGGFEIPSDRNKQPLIWLDYEVKADGSILVKTYHRTHPSAPAYARNERDGINDGEPIDIPADQFVSVRVEMPADSIWNTKQLAAKNALEDSIALSAEKKQGS</sequence>
<evidence type="ECO:0000259" key="1">
    <source>
        <dbReference type="Pfam" id="PF25670"/>
    </source>
</evidence>
<evidence type="ECO:0000313" key="3">
    <source>
        <dbReference type="Proteomes" id="UP000641429"/>
    </source>
</evidence>
<protein>
    <submittedName>
        <fullName evidence="2">Phage tail protein</fullName>
    </submittedName>
</protein>
<feature type="domain" description="Phage tail protein C-terminal" evidence="1">
    <location>
        <begin position="281"/>
        <end position="414"/>
    </location>
</feature>
<dbReference type="Proteomes" id="UP000641429">
    <property type="component" value="Unassembled WGS sequence"/>
</dbReference>
<name>A0A8I1KGF4_ENTAS</name>
<proteinExistence type="predicted"/>
<reference evidence="2" key="1">
    <citation type="submission" date="2020-12" db="EMBL/GenBank/DDBJ databases">
        <title>Molecular epidemiology of VIM- metallo-b-lactamase-producing Enterobacter cloacae complex isolated in France between 2015 and 2018.</title>
        <authorList>
            <person name="Emeraud C."/>
            <person name="Petit C."/>
            <person name="Bonnin R."/>
            <person name="Naas T."/>
            <person name="Dortet L."/>
        </authorList>
    </citation>
    <scope>NUCLEOTIDE SEQUENCE</scope>
    <source>
        <strain evidence="2">170C2</strain>
    </source>
</reference>
<dbReference type="AlphaFoldDB" id="A0A8I1KGF4"/>
<accession>A0A8I1KGF4</accession>
<organism evidence="2 3">
    <name type="scientific">Enterobacter asburiae</name>
    <dbReference type="NCBI Taxonomy" id="61645"/>
    <lineage>
        <taxon>Bacteria</taxon>
        <taxon>Pseudomonadati</taxon>
        <taxon>Pseudomonadota</taxon>
        <taxon>Gammaproteobacteria</taxon>
        <taxon>Enterobacterales</taxon>
        <taxon>Enterobacteriaceae</taxon>
        <taxon>Enterobacter</taxon>
        <taxon>Enterobacter cloacae complex</taxon>
    </lineage>
</organism>
<dbReference type="InterPro" id="IPR058008">
    <property type="entry name" value="Gp26_C"/>
</dbReference>